<keyword evidence="7" id="KW-0496">Mitochondrion</keyword>
<dbReference type="GO" id="GO:1990904">
    <property type="term" value="C:ribonucleoprotein complex"/>
    <property type="evidence" value="ECO:0007669"/>
    <property type="project" value="UniProtKB-KW"/>
</dbReference>
<dbReference type="InterPro" id="IPR022803">
    <property type="entry name" value="Ribosomal_uL5_dom_sf"/>
</dbReference>
<evidence type="ECO:0000259" key="6">
    <source>
        <dbReference type="Pfam" id="PF00673"/>
    </source>
</evidence>
<proteinExistence type="inferred from homology"/>
<evidence type="ECO:0000259" key="5">
    <source>
        <dbReference type="Pfam" id="PF00281"/>
    </source>
</evidence>
<dbReference type="PANTHER" id="PTHR11994">
    <property type="entry name" value="60S RIBOSOMAL PROTEIN L11-RELATED"/>
    <property type="match status" value="1"/>
</dbReference>
<dbReference type="Pfam" id="PF00673">
    <property type="entry name" value="Ribosomal_L5_C"/>
    <property type="match status" value="1"/>
</dbReference>
<sequence length="163" mass="18970">MAVPKLTKVVLNSSTNLYVVDRKNLLTAMTGLEYITGQKPKYSQAKKSVASFKLREQQVLGCNVTLRKEKLFNFLTKYVNITAPSIRELTFQVLNFKNYDTTVRNFNSFLELQKFYEQFHTLRGVEVNFTIQFPKKNVSKQKKEKQSLLIYSAYRLPAKLKRG</sequence>
<accession>A0A2P1G7F6</accession>
<feature type="domain" description="Large ribosomal subunit protein uL5 N-terminal" evidence="5">
    <location>
        <begin position="1"/>
        <end position="55"/>
    </location>
</feature>
<gene>
    <name evidence="7" type="primary">rpl5</name>
</gene>
<dbReference type="GO" id="GO:0003735">
    <property type="term" value="F:structural constituent of ribosome"/>
    <property type="evidence" value="ECO:0007669"/>
    <property type="project" value="InterPro"/>
</dbReference>
<evidence type="ECO:0000256" key="1">
    <source>
        <dbReference type="ARBA" id="ARBA00008553"/>
    </source>
</evidence>
<evidence type="ECO:0000256" key="4">
    <source>
        <dbReference type="RuleBase" id="RU003930"/>
    </source>
</evidence>
<feature type="domain" description="Large ribosomal subunit protein uL5 C-terminal" evidence="6">
    <location>
        <begin position="60"/>
        <end position="138"/>
    </location>
</feature>
<protein>
    <submittedName>
        <fullName evidence="7">Ribosomal protein L5</fullName>
    </submittedName>
</protein>
<dbReference type="Gene3D" id="3.30.1440.10">
    <property type="match status" value="1"/>
</dbReference>
<evidence type="ECO:0000256" key="3">
    <source>
        <dbReference type="ARBA" id="ARBA00023274"/>
    </source>
</evidence>
<dbReference type="EMBL" id="MF197533">
    <property type="protein sequence ID" value="AVM80901.1"/>
    <property type="molecule type" value="Genomic_DNA"/>
</dbReference>
<dbReference type="PIRSF" id="PIRSF002161">
    <property type="entry name" value="Ribosomal_L5"/>
    <property type="match status" value="1"/>
</dbReference>
<keyword evidence="2 4" id="KW-0689">Ribosomal protein</keyword>
<dbReference type="AlphaFoldDB" id="A0A2P1G7F6"/>
<geneLocation type="mitochondrion" evidence="7"/>
<dbReference type="GO" id="GO:0006412">
    <property type="term" value="P:translation"/>
    <property type="evidence" value="ECO:0007669"/>
    <property type="project" value="InterPro"/>
</dbReference>
<dbReference type="InterPro" id="IPR031310">
    <property type="entry name" value="Ribosomal_uL5_N"/>
</dbReference>
<reference evidence="7" key="1">
    <citation type="journal article" date="2018" name="Sci. Rep.">
        <title>Genome sequencing of Prototheca zopfii genotypes 1 and 2 provides evidence of a severe reduction in organellar genomes.</title>
        <authorList>
            <person name="Severgnini M."/>
            <person name="Lazzari B."/>
            <person name="Capra E."/>
            <person name="Chessa S."/>
            <person name="Luini M."/>
            <person name="Bordoni R."/>
            <person name="Castiglioni B."/>
            <person name="Ricchi M."/>
            <person name="Cremonesi P."/>
        </authorList>
    </citation>
    <scope>NUCLEOTIDE SEQUENCE</scope>
    <source>
        <strain evidence="7">SAG 2063</strain>
    </source>
</reference>
<name>A0A2P1G7F6_9CHLO</name>
<keyword evidence="3 4" id="KW-0687">Ribonucleoprotein</keyword>
<dbReference type="InterPro" id="IPR031309">
    <property type="entry name" value="Ribosomal_uL5_C"/>
</dbReference>
<organism evidence="7">
    <name type="scientific">Prototheca zopfii</name>
    <dbReference type="NCBI Taxonomy" id="3112"/>
    <lineage>
        <taxon>Eukaryota</taxon>
        <taxon>Viridiplantae</taxon>
        <taxon>Chlorophyta</taxon>
        <taxon>core chlorophytes</taxon>
        <taxon>Trebouxiophyceae</taxon>
        <taxon>Chlorellales</taxon>
        <taxon>Chlorellaceae</taxon>
        <taxon>Prototheca</taxon>
    </lineage>
</organism>
<evidence type="ECO:0000256" key="2">
    <source>
        <dbReference type="ARBA" id="ARBA00022980"/>
    </source>
</evidence>
<evidence type="ECO:0000313" key="7">
    <source>
        <dbReference type="EMBL" id="AVM80901.1"/>
    </source>
</evidence>
<dbReference type="SUPFAM" id="SSF55282">
    <property type="entry name" value="RL5-like"/>
    <property type="match status" value="1"/>
</dbReference>
<dbReference type="GO" id="GO:0005840">
    <property type="term" value="C:ribosome"/>
    <property type="evidence" value="ECO:0007669"/>
    <property type="project" value="UniProtKB-KW"/>
</dbReference>
<dbReference type="InterPro" id="IPR002132">
    <property type="entry name" value="Ribosomal_uL5"/>
</dbReference>
<comment type="similarity">
    <text evidence="1 4">Belongs to the universal ribosomal protein uL5 family.</text>
</comment>
<dbReference type="Pfam" id="PF00281">
    <property type="entry name" value="Ribosomal_L5"/>
    <property type="match status" value="1"/>
</dbReference>